<dbReference type="Proteomes" id="UP000284902">
    <property type="component" value="Unassembled WGS sequence"/>
</dbReference>
<protein>
    <submittedName>
        <fullName evidence="7">Polysaccharide biosynthesis protein</fullName>
    </submittedName>
</protein>
<feature type="transmembrane region" description="Helical" evidence="6">
    <location>
        <begin position="158"/>
        <end position="180"/>
    </location>
</feature>
<organism evidence="7 8">
    <name type="scientific">[Ruminococcus] lactaris</name>
    <dbReference type="NCBI Taxonomy" id="46228"/>
    <lineage>
        <taxon>Bacteria</taxon>
        <taxon>Bacillati</taxon>
        <taxon>Bacillota</taxon>
        <taxon>Clostridia</taxon>
        <taxon>Lachnospirales</taxon>
        <taxon>Lachnospiraceae</taxon>
        <taxon>Mediterraneibacter</taxon>
    </lineage>
</organism>
<sequence length="513" mass="58158">MNNNINQLKWGAILSYFSMGISLAIGLVYTPLMIRLLGKNEFGLYSTVSSTISMLGILNLGFGSGYIRYYAKYKRNNDMDAIYRLNGLFLMIFIVIGLVAAVCGTFLSFHLDWIFDEGLTGAEYQKARILMLMLTVNMAISFPMSVFTNIINANEKFVFLKIFGIITTVIGPMVNVPILLMGYKSVALVASSLVLGLIYHVVTVYYVLVVLKNKFVFRSLEKGIFVGLFSYTIFIFLNTIIDQINWNIDKLLLARFIGTAEVAVYSVGYSLYAHYMQFSTAISGIFTPRIHRIVNETQDDKETQRVQLTELFTRVGRVQFLILALIATGIIFFGQVFILDYWAGPGYENSYFVTLLLTIPASIALIQNIGIEIQRAMNIHQFRSVIYAVMAIVNLMLSIYLCQIYGAVGSAIGTAISLILANGFIMNIFYQKKCNIDMFYFWKEIMKLCRGLVIPIGVGIIMHKYIRVMSILSFLVSVLVYMIVYIVSMWIFGMNQYEKNLIGKPFKKLKYRG</sequence>
<feature type="transmembrane region" description="Helical" evidence="6">
    <location>
        <begin position="129"/>
        <end position="151"/>
    </location>
</feature>
<proteinExistence type="predicted"/>
<feature type="transmembrane region" description="Helical" evidence="6">
    <location>
        <begin position="472"/>
        <end position="492"/>
    </location>
</feature>
<keyword evidence="5 6" id="KW-0472">Membrane</keyword>
<accession>A0A414P1S6</accession>
<feature type="transmembrane region" description="Helical" evidence="6">
    <location>
        <begin position="320"/>
        <end position="339"/>
    </location>
</feature>
<evidence type="ECO:0000256" key="1">
    <source>
        <dbReference type="ARBA" id="ARBA00004651"/>
    </source>
</evidence>
<feature type="transmembrane region" description="Helical" evidence="6">
    <location>
        <begin position="223"/>
        <end position="241"/>
    </location>
</feature>
<name>A0A414P1S6_9FIRM</name>
<evidence type="ECO:0000256" key="5">
    <source>
        <dbReference type="ARBA" id="ARBA00023136"/>
    </source>
</evidence>
<evidence type="ECO:0000313" key="8">
    <source>
        <dbReference type="Proteomes" id="UP000284902"/>
    </source>
</evidence>
<dbReference type="RefSeq" id="WP_118213179.1">
    <property type="nucleotide sequence ID" value="NZ_CAUBJD010000029.1"/>
</dbReference>
<comment type="caution">
    <text evidence="7">The sequence shown here is derived from an EMBL/GenBank/DDBJ whole genome shotgun (WGS) entry which is preliminary data.</text>
</comment>
<dbReference type="InterPro" id="IPR002797">
    <property type="entry name" value="Polysacc_synth"/>
</dbReference>
<keyword evidence="2" id="KW-1003">Cell membrane</keyword>
<feature type="transmembrane region" description="Helical" evidence="6">
    <location>
        <begin position="12"/>
        <end position="32"/>
    </location>
</feature>
<feature type="transmembrane region" description="Helical" evidence="6">
    <location>
        <begin position="407"/>
        <end position="428"/>
    </location>
</feature>
<reference evidence="7 8" key="1">
    <citation type="submission" date="2018-08" db="EMBL/GenBank/DDBJ databases">
        <title>A genome reference for cultivated species of the human gut microbiota.</title>
        <authorList>
            <person name="Zou Y."/>
            <person name="Xue W."/>
            <person name="Luo G."/>
        </authorList>
    </citation>
    <scope>NUCLEOTIDE SEQUENCE [LARGE SCALE GENOMIC DNA]</scope>
    <source>
        <strain evidence="7 8">AM25-1LB</strain>
    </source>
</reference>
<dbReference type="Pfam" id="PF01943">
    <property type="entry name" value="Polysacc_synt"/>
    <property type="match status" value="1"/>
</dbReference>
<feature type="transmembrane region" description="Helical" evidence="6">
    <location>
        <begin position="44"/>
        <end position="67"/>
    </location>
</feature>
<keyword evidence="3 6" id="KW-0812">Transmembrane</keyword>
<keyword evidence="4 6" id="KW-1133">Transmembrane helix</keyword>
<dbReference type="PANTHER" id="PTHR30250">
    <property type="entry name" value="PST FAMILY PREDICTED COLANIC ACID TRANSPORTER"/>
    <property type="match status" value="1"/>
</dbReference>
<feature type="transmembrane region" description="Helical" evidence="6">
    <location>
        <begin position="351"/>
        <end position="370"/>
    </location>
</feature>
<evidence type="ECO:0000256" key="2">
    <source>
        <dbReference type="ARBA" id="ARBA00022475"/>
    </source>
</evidence>
<feature type="transmembrane region" description="Helical" evidence="6">
    <location>
        <begin position="88"/>
        <end position="109"/>
    </location>
</feature>
<comment type="subcellular location">
    <subcellularLocation>
        <location evidence="1">Cell membrane</location>
        <topology evidence="1">Multi-pass membrane protein</topology>
    </subcellularLocation>
</comment>
<dbReference type="InterPro" id="IPR050833">
    <property type="entry name" value="Poly_Biosynth_Transport"/>
</dbReference>
<evidence type="ECO:0000313" key="7">
    <source>
        <dbReference type="EMBL" id="RHF57653.1"/>
    </source>
</evidence>
<evidence type="ECO:0000256" key="4">
    <source>
        <dbReference type="ARBA" id="ARBA00022989"/>
    </source>
</evidence>
<dbReference type="EMBL" id="QRHG01000040">
    <property type="protein sequence ID" value="RHF57653.1"/>
    <property type="molecule type" value="Genomic_DNA"/>
</dbReference>
<feature type="transmembrane region" description="Helical" evidence="6">
    <location>
        <begin position="382"/>
        <end position="401"/>
    </location>
</feature>
<dbReference type="GO" id="GO:0005886">
    <property type="term" value="C:plasma membrane"/>
    <property type="evidence" value="ECO:0007669"/>
    <property type="project" value="UniProtKB-SubCell"/>
</dbReference>
<dbReference type="PANTHER" id="PTHR30250:SF26">
    <property type="entry name" value="PSMA PROTEIN"/>
    <property type="match status" value="1"/>
</dbReference>
<dbReference type="AlphaFoldDB" id="A0A414P1S6"/>
<gene>
    <name evidence="7" type="ORF">DW672_11795</name>
</gene>
<feature type="transmembrane region" description="Helical" evidence="6">
    <location>
        <begin position="186"/>
        <end position="211"/>
    </location>
</feature>
<feature type="transmembrane region" description="Helical" evidence="6">
    <location>
        <begin position="253"/>
        <end position="272"/>
    </location>
</feature>
<evidence type="ECO:0000256" key="3">
    <source>
        <dbReference type="ARBA" id="ARBA00022692"/>
    </source>
</evidence>
<evidence type="ECO:0000256" key="6">
    <source>
        <dbReference type="SAM" id="Phobius"/>
    </source>
</evidence>